<gene>
    <name evidence="7" type="ordered locus">VIT_19s0014g04290</name>
</gene>
<evidence type="ECO:0000256" key="3">
    <source>
        <dbReference type="ARBA" id="ARBA00022741"/>
    </source>
</evidence>
<dbReference type="InterPro" id="IPR011009">
    <property type="entry name" value="Kinase-like_dom_sf"/>
</dbReference>
<keyword evidence="3" id="KW-0547">Nucleotide-binding</keyword>
<evidence type="ECO:0000256" key="4">
    <source>
        <dbReference type="ARBA" id="ARBA00022777"/>
    </source>
</evidence>
<evidence type="ECO:0008006" key="9">
    <source>
        <dbReference type="Google" id="ProtNLM"/>
    </source>
</evidence>
<dbReference type="OMA" id="STICTWL"/>
<keyword evidence="2" id="KW-0808">Transferase</keyword>
<keyword evidence="6" id="KW-0472">Membrane</keyword>
<reference evidence="8" key="1">
    <citation type="journal article" date="2007" name="Nature">
        <title>The grapevine genome sequence suggests ancestral hexaploidization in major angiosperm phyla.</title>
        <authorList>
            <consortium name="The French-Italian Public Consortium for Grapevine Genome Characterization."/>
            <person name="Jaillon O."/>
            <person name="Aury J.-M."/>
            <person name="Noel B."/>
            <person name="Policriti A."/>
            <person name="Clepet C."/>
            <person name="Casagrande A."/>
            <person name="Choisne N."/>
            <person name="Aubourg S."/>
            <person name="Vitulo N."/>
            <person name="Jubin C."/>
            <person name="Vezzi A."/>
            <person name="Legeai F."/>
            <person name="Hugueney P."/>
            <person name="Dasilva C."/>
            <person name="Horner D."/>
            <person name="Mica E."/>
            <person name="Jublot D."/>
            <person name="Poulain J."/>
            <person name="Bruyere C."/>
            <person name="Billault A."/>
            <person name="Segurens B."/>
            <person name="Gouyvenoux M."/>
            <person name="Ugarte E."/>
            <person name="Cattonaro F."/>
            <person name="Anthouard V."/>
            <person name="Vico V."/>
            <person name="Del Fabbro C."/>
            <person name="Alaux M."/>
            <person name="Di Gaspero G."/>
            <person name="Dumas V."/>
            <person name="Felice N."/>
            <person name="Paillard S."/>
            <person name="Juman I."/>
            <person name="Moroldo M."/>
            <person name="Scalabrin S."/>
            <person name="Canaguier A."/>
            <person name="Le Clainche I."/>
            <person name="Malacrida G."/>
            <person name="Durand E."/>
            <person name="Pesole G."/>
            <person name="Laucou V."/>
            <person name="Chatelet P."/>
            <person name="Merdinoglu D."/>
            <person name="Delledonne M."/>
            <person name="Pezzotti M."/>
            <person name="Lecharny A."/>
            <person name="Scarpelli C."/>
            <person name="Artiguenave F."/>
            <person name="Pe M.E."/>
            <person name="Valle G."/>
            <person name="Morgante M."/>
            <person name="Caboche M."/>
            <person name="Adam-Blondon A.-F."/>
            <person name="Weissenbach J."/>
            <person name="Quetier F."/>
            <person name="Wincker P."/>
        </authorList>
    </citation>
    <scope>NUCLEOTIDE SEQUENCE [LARGE SCALE GENOMIC DNA]</scope>
    <source>
        <strain evidence="8">cv. Pinot noir / PN40024</strain>
    </source>
</reference>
<keyword evidence="6" id="KW-1133">Transmembrane helix</keyword>
<dbReference type="SUPFAM" id="SSF56112">
    <property type="entry name" value="Protein kinase-like (PK-like)"/>
    <property type="match status" value="1"/>
</dbReference>
<evidence type="ECO:0000313" key="8">
    <source>
        <dbReference type="Proteomes" id="UP000009183"/>
    </source>
</evidence>
<evidence type="ECO:0000256" key="1">
    <source>
        <dbReference type="ARBA" id="ARBA00022527"/>
    </source>
</evidence>
<keyword evidence="5" id="KW-0067">ATP-binding</keyword>
<protein>
    <recommendedName>
        <fullName evidence="9">G-type lectin S-receptor-like serine/threonine-protein kinase</fullName>
    </recommendedName>
</protein>
<name>E0CSX9_VITVI</name>
<organism evidence="7 8">
    <name type="scientific">Vitis vinifera</name>
    <name type="common">Grape</name>
    <dbReference type="NCBI Taxonomy" id="29760"/>
    <lineage>
        <taxon>Eukaryota</taxon>
        <taxon>Viridiplantae</taxon>
        <taxon>Streptophyta</taxon>
        <taxon>Embryophyta</taxon>
        <taxon>Tracheophyta</taxon>
        <taxon>Spermatophyta</taxon>
        <taxon>Magnoliopsida</taxon>
        <taxon>eudicotyledons</taxon>
        <taxon>Gunneridae</taxon>
        <taxon>Pentapetalae</taxon>
        <taxon>rosids</taxon>
        <taxon>Vitales</taxon>
        <taxon>Vitaceae</taxon>
        <taxon>Viteae</taxon>
        <taxon>Vitis</taxon>
    </lineage>
</organism>
<dbReference type="PANTHER" id="PTHR27002:SF906">
    <property type="entry name" value="PROTEIN KINASE DOMAIN-CONTAINING PROTEIN"/>
    <property type="match status" value="1"/>
</dbReference>
<dbReference type="Proteomes" id="UP000009183">
    <property type="component" value="Chromosome 19"/>
</dbReference>
<accession>E0CSX9</accession>
<dbReference type="PaxDb" id="29760-VIT_19s0014g04290.t01"/>
<dbReference type="Gene3D" id="3.30.200.20">
    <property type="entry name" value="Phosphorylase Kinase, domain 1"/>
    <property type="match status" value="1"/>
</dbReference>
<dbReference type="InParanoid" id="E0CSX9"/>
<sequence length="99" mass="11231">MHLSEKRRKQVIISSVSILGVLFLVVILTLYVVKKKKKLKRNGKHEHLELPLFDLAALLSATNNFSSDNKLGEGGFGPVYKVRLSSFFWAEFNLQVNNT</sequence>
<keyword evidence="8" id="KW-1185">Reference proteome</keyword>
<dbReference type="GO" id="GO:0004674">
    <property type="term" value="F:protein serine/threonine kinase activity"/>
    <property type="evidence" value="ECO:0007669"/>
    <property type="project" value="UniProtKB-KW"/>
</dbReference>
<evidence type="ECO:0000256" key="5">
    <source>
        <dbReference type="ARBA" id="ARBA00022840"/>
    </source>
</evidence>
<evidence type="ECO:0000256" key="6">
    <source>
        <dbReference type="SAM" id="Phobius"/>
    </source>
</evidence>
<dbReference type="EMBL" id="FN595229">
    <property type="protein sequence ID" value="CBI20428.3"/>
    <property type="molecule type" value="Genomic_DNA"/>
</dbReference>
<keyword evidence="6" id="KW-0812">Transmembrane</keyword>
<dbReference type="GO" id="GO:0005524">
    <property type="term" value="F:ATP binding"/>
    <property type="evidence" value="ECO:0007669"/>
    <property type="project" value="UniProtKB-KW"/>
</dbReference>
<dbReference type="PANTHER" id="PTHR27002">
    <property type="entry name" value="RECEPTOR-LIKE SERINE/THREONINE-PROTEIN KINASE SD1-8"/>
    <property type="match status" value="1"/>
</dbReference>
<dbReference type="AlphaFoldDB" id="E0CSX9"/>
<dbReference type="HOGENOM" id="CLU_2324965_0_0_1"/>
<keyword evidence="1" id="KW-0723">Serine/threonine-protein kinase</keyword>
<feature type="transmembrane region" description="Helical" evidence="6">
    <location>
        <begin position="12"/>
        <end position="33"/>
    </location>
</feature>
<proteinExistence type="predicted"/>
<evidence type="ECO:0000313" key="7">
    <source>
        <dbReference type="EMBL" id="CBI20428.3"/>
    </source>
</evidence>
<evidence type="ECO:0000256" key="2">
    <source>
        <dbReference type="ARBA" id="ARBA00022679"/>
    </source>
</evidence>
<keyword evidence="4" id="KW-0418">Kinase</keyword>